<dbReference type="SUPFAM" id="SSF51735">
    <property type="entry name" value="NAD(P)-binding Rossmann-fold domains"/>
    <property type="match status" value="1"/>
</dbReference>
<dbReference type="Proteomes" id="UP000034704">
    <property type="component" value="Unassembled WGS sequence"/>
</dbReference>
<evidence type="ECO:0000256" key="1">
    <source>
        <dbReference type="ARBA" id="ARBA00007637"/>
    </source>
</evidence>
<reference evidence="3 4" key="1">
    <citation type="journal article" date="2015" name="Nature">
        <title>rRNA introns, odd ribosomes, and small enigmatic genomes across a large radiation of phyla.</title>
        <authorList>
            <person name="Brown C.T."/>
            <person name="Hug L.A."/>
            <person name="Thomas B.C."/>
            <person name="Sharon I."/>
            <person name="Castelle C.J."/>
            <person name="Singh A."/>
            <person name="Wilkins M.J."/>
            <person name="Williams K.H."/>
            <person name="Banfield J.F."/>
        </authorList>
    </citation>
    <scope>NUCLEOTIDE SEQUENCE [LARGE SCALE GENOMIC DNA]</scope>
</reference>
<comment type="similarity">
    <text evidence="1">Belongs to the NAD(P)-dependent epimerase/dehydratase family.</text>
</comment>
<feature type="domain" description="NAD-dependent epimerase/dehydratase" evidence="2">
    <location>
        <begin position="1"/>
        <end position="240"/>
    </location>
</feature>
<dbReference type="AlphaFoldDB" id="A0A0G0ZGN5"/>
<protein>
    <submittedName>
        <fullName evidence="3">NAD-dependent epimerase/dehydratase</fullName>
    </submittedName>
</protein>
<name>A0A0G0ZGN5_9BACT</name>
<dbReference type="InterPro" id="IPR001509">
    <property type="entry name" value="Epimerase_deHydtase"/>
</dbReference>
<accession>A0A0G0ZGN5</accession>
<gene>
    <name evidence="3" type="ORF">UV12_C0004G0033</name>
</gene>
<dbReference type="Pfam" id="PF01370">
    <property type="entry name" value="Epimerase"/>
    <property type="match status" value="1"/>
</dbReference>
<dbReference type="InterPro" id="IPR036291">
    <property type="entry name" value="NAD(P)-bd_dom_sf"/>
</dbReference>
<dbReference type="Gene3D" id="3.40.50.720">
    <property type="entry name" value="NAD(P)-binding Rossmann-like Domain"/>
    <property type="match status" value="1"/>
</dbReference>
<sequence length="318" mass="36383">MLITGGAGFIGSSIATALVKYGARVTIVDAMLPLYGGNLFNLKEIEDSIEFIHGDIRDEELIATLVKDKDIIYNFAAQVSHLDSKDHPLLDLDINCRGHLIILEAVRKHAPQARILFSSSRMVYGKILHTPADENHPTKPLTIYGIHKLLAEMYYRYYFETFNIDTVTVRIPTPYGPRQHMKHSKYSVAGWFLRQSLNGEVIKIFGDGTQSRDYIYIDDVVDAFLRLGMGGRSGEAYNLGTDERTRLVDMVDAILIETQSGSKELVPYPENYIVANFGDYIANYNKIRNDVSWEPKVNLREGTKRTVEYYKKYRNYYW</sequence>
<dbReference type="PANTHER" id="PTHR43000">
    <property type="entry name" value="DTDP-D-GLUCOSE 4,6-DEHYDRATASE-RELATED"/>
    <property type="match status" value="1"/>
</dbReference>
<comment type="caution">
    <text evidence="3">The sequence shown here is derived from an EMBL/GenBank/DDBJ whole genome shotgun (WGS) entry which is preliminary data.</text>
</comment>
<evidence type="ECO:0000259" key="2">
    <source>
        <dbReference type="Pfam" id="PF01370"/>
    </source>
</evidence>
<proteinExistence type="inferred from homology"/>
<evidence type="ECO:0000313" key="3">
    <source>
        <dbReference type="EMBL" id="KKS47925.1"/>
    </source>
</evidence>
<organism evidence="3 4">
    <name type="scientific">Candidatus Nomurabacteria bacterium GW2011_GWC2_42_20</name>
    <dbReference type="NCBI Taxonomy" id="1618756"/>
    <lineage>
        <taxon>Bacteria</taxon>
        <taxon>Candidatus Nomuraibacteriota</taxon>
    </lineage>
</organism>
<dbReference type="STRING" id="1618756.UV12_C0004G0033"/>
<dbReference type="EMBL" id="LCDG01000004">
    <property type="protein sequence ID" value="KKS47925.1"/>
    <property type="molecule type" value="Genomic_DNA"/>
</dbReference>
<evidence type="ECO:0000313" key="4">
    <source>
        <dbReference type="Proteomes" id="UP000034704"/>
    </source>
</evidence>
<dbReference type="Gene3D" id="3.90.25.10">
    <property type="entry name" value="UDP-galactose 4-epimerase, domain 1"/>
    <property type="match status" value="1"/>
</dbReference>